<accession>A0A177TNR5</accession>
<dbReference type="Pfam" id="PF00134">
    <property type="entry name" value="Cyclin_N"/>
    <property type="match status" value="1"/>
</dbReference>
<dbReference type="SMART" id="SM00385">
    <property type="entry name" value="CYCLIN"/>
    <property type="match status" value="2"/>
</dbReference>
<reference evidence="6" key="2">
    <citation type="journal article" date="2019" name="IMA Fungus">
        <title>Genome sequencing and comparison of five Tilletia species to identify candidate genes for the detection of regulated species infecting wheat.</title>
        <authorList>
            <person name="Nguyen H.D.T."/>
            <person name="Sultana T."/>
            <person name="Kesanakurti P."/>
            <person name="Hambleton S."/>
        </authorList>
    </citation>
    <scope>NUCLEOTIDE SEQUENCE</scope>
    <source>
        <strain evidence="6">DAOMC 236416</strain>
    </source>
</reference>
<reference evidence="6" key="1">
    <citation type="submission" date="2016-04" db="EMBL/GenBank/DDBJ databases">
        <authorList>
            <person name="Nguyen H.D."/>
            <person name="Samba Siva P."/>
            <person name="Cullis J."/>
            <person name="Levesque C.A."/>
            <person name="Hambleton S."/>
        </authorList>
    </citation>
    <scope>NUCLEOTIDE SEQUENCE</scope>
    <source>
        <strain evidence="6">DAOMC 236416</strain>
    </source>
</reference>
<evidence type="ECO:0000313" key="7">
    <source>
        <dbReference type="Proteomes" id="UP000077521"/>
    </source>
</evidence>
<dbReference type="InterPro" id="IPR006671">
    <property type="entry name" value="Cyclin_N"/>
</dbReference>
<comment type="similarity">
    <text evidence="4">Belongs to the cyclin family.</text>
</comment>
<evidence type="ECO:0000256" key="1">
    <source>
        <dbReference type="ARBA" id="ARBA00022618"/>
    </source>
</evidence>
<dbReference type="GO" id="GO:0044772">
    <property type="term" value="P:mitotic cell cycle phase transition"/>
    <property type="evidence" value="ECO:0007669"/>
    <property type="project" value="InterPro"/>
</dbReference>
<dbReference type="InterPro" id="IPR046965">
    <property type="entry name" value="Cyclin_A/B-like"/>
</dbReference>
<dbReference type="PIRSF" id="PIRSF001771">
    <property type="entry name" value="Cyclin_A_B_D_E"/>
    <property type="match status" value="1"/>
</dbReference>
<feature type="domain" description="Cyclin-like" evidence="5">
    <location>
        <begin position="140"/>
        <end position="220"/>
    </location>
</feature>
<keyword evidence="7" id="KW-1185">Reference proteome</keyword>
<sequence>MDESLFDNLSAQEVRSSPSVNVELDQAKISWEKRRKVLEWVVKVHGRMSLQSEVLWLAVDIFHRFISSGVEPNNSAYHSGLTALWLAAKIEGQHPERYRLRHFARHIDDRGRTRRRMVREEAQILDVLQFRVGAYVPPTFWVQHIVAAGGHDQYTLRTALVLVDVTAAEPCFSTWYPKELASMAMLIACKMKGREWDDTDARVSGWEEQEMLPGANLLLAFLRSDDFRQSWMYQKFSSEGQLYLGDVVRGWALAHPTI</sequence>
<evidence type="ECO:0000259" key="5">
    <source>
        <dbReference type="SMART" id="SM00385"/>
    </source>
</evidence>
<dbReference type="GO" id="GO:0016538">
    <property type="term" value="F:cyclin-dependent protein serine/threonine kinase regulator activity"/>
    <property type="evidence" value="ECO:0007669"/>
    <property type="project" value="InterPro"/>
</dbReference>
<dbReference type="InterPro" id="IPR039361">
    <property type="entry name" value="Cyclin"/>
</dbReference>
<organism evidence="6 7">
    <name type="scientific">Tilletia indica</name>
    <dbReference type="NCBI Taxonomy" id="43049"/>
    <lineage>
        <taxon>Eukaryota</taxon>
        <taxon>Fungi</taxon>
        <taxon>Dikarya</taxon>
        <taxon>Basidiomycota</taxon>
        <taxon>Ustilaginomycotina</taxon>
        <taxon>Exobasidiomycetes</taxon>
        <taxon>Tilletiales</taxon>
        <taxon>Tilletiaceae</taxon>
        <taxon>Tilletia</taxon>
    </lineage>
</organism>
<protein>
    <recommendedName>
        <fullName evidence="5">Cyclin-like domain-containing protein</fullName>
    </recommendedName>
</protein>
<gene>
    <name evidence="6" type="ORF">A4X13_0g4887</name>
</gene>
<dbReference type="InterPro" id="IPR036915">
    <property type="entry name" value="Cyclin-like_sf"/>
</dbReference>
<name>A0A177TNR5_9BASI</name>
<feature type="domain" description="Cyclin-like" evidence="5">
    <location>
        <begin position="39"/>
        <end position="126"/>
    </location>
</feature>
<proteinExistence type="inferred from homology"/>
<dbReference type="SUPFAM" id="SSF47954">
    <property type="entry name" value="Cyclin-like"/>
    <property type="match status" value="2"/>
</dbReference>
<dbReference type="InterPro" id="IPR013763">
    <property type="entry name" value="Cyclin-like_dom"/>
</dbReference>
<dbReference type="InterPro" id="IPR004367">
    <property type="entry name" value="Cyclin_C-dom"/>
</dbReference>
<dbReference type="AlphaFoldDB" id="A0A177TNR5"/>
<dbReference type="Pfam" id="PF02984">
    <property type="entry name" value="Cyclin_C"/>
    <property type="match status" value="1"/>
</dbReference>
<keyword evidence="2 4" id="KW-0195">Cyclin</keyword>
<evidence type="ECO:0000256" key="4">
    <source>
        <dbReference type="RuleBase" id="RU000383"/>
    </source>
</evidence>
<dbReference type="PANTHER" id="PTHR10177">
    <property type="entry name" value="CYCLINS"/>
    <property type="match status" value="1"/>
</dbReference>
<evidence type="ECO:0000256" key="3">
    <source>
        <dbReference type="ARBA" id="ARBA00023306"/>
    </source>
</evidence>
<dbReference type="EMBL" id="LWDF02000343">
    <property type="protein sequence ID" value="KAE8250221.1"/>
    <property type="molecule type" value="Genomic_DNA"/>
</dbReference>
<dbReference type="GO" id="GO:0051301">
    <property type="term" value="P:cell division"/>
    <property type="evidence" value="ECO:0007669"/>
    <property type="project" value="UniProtKB-KW"/>
</dbReference>
<keyword evidence="1" id="KW-0132">Cell division</keyword>
<comment type="caution">
    <text evidence="6">The sequence shown here is derived from an EMBL/GenBank/DDBJ whole genome shotgun (WGS) entry which is preliminary data.</text>
</comment>
<dbReference type="Gene3D" id="1.10.472.10">
    <property type="entry name" value="Cyclin-like"/>
    <property type="match status" value="2"/>
</dbReference>
<evidence type="ECO:0000256" key="2">
    <source>
        <dbReference type="ARBA" id="ARBA00023127"/>
    </source>
</evidence>
<dbReference type="Proteomes" id="UP000077521">
    <property type="component" value="Unassembled WGS sequence"/>
</dbReference>
<keyword evidence="3" id="KW-0131">Cell cycle</keyword>
<evidence type="ECO:0000313" key="6">
    <source>
        <dbReference type="EMBL" id="KAE8250221.1"/>
    </source>
</evidence>